<organism evidence="1 2">
    <name type="scientific">Plasmodium falciparum (isolate Dd2)</name>
    <dbReference type="NCBI Taxonomy" id="57267"/>
    <lineage>
        <taxon>Eukaryota</taxon>
        <taxon>Sar</taxon>
        <taxon>Alveolata</taxon>
        <taxon>Apicomplexa</taxon>
        <taxon>Aconoidasida</taxon>
        <taxon>Haemosporida</taxon>
        <taxon>Plasmodiidae</taxon>
        <taxon>Plasmodium</taxon>
        <taxon>Plasmodium (Laverania)</taxon>
    </lineage>
</organism>
<feature type="non-terminal residue" evidence="1">
    <location>
        <position position="50"/>
    </location>
</feature>
<protein>
    <submittedName>
        <fullName evidence="1">Uncharacterized protein</fullName>
    </submittedName>
</protein>
<dbReference type="AlphaFoldDB" id="A0A0L7M9W1"/>
<dbReference type="Proteomes" id="UP000054282">
    <property type="component" value="Unassembled WGS sequence"/>
</dbReference>
<evidence type="ECO:0000313" key="1">
    <source>
        <dbReference type="EMBL" id="KOB89611.1"/>
    </source>
</evidence>
<accession>A0A0L7M9W1</accession>
<dbReference type="EMBL" id="GG702768">
    <property type="protein sequence ID" value="KOB89611.1"/>
    <property type="molecule type" value="Genomic_DNA"/>
</dbReference>
<reference evidence="2" key="2">
    <citation type="submission" date="2006-09" db="EMBL/GenBank/DDBJ databases">
        <title>The genome sequence of Plasmodium falciparum Dd2.</title>
        <authorList>
            <consortium name="The Broad Institute Genome Sequencing Platform"/>
            <person name="Birren B."/>
            <person name="Lander E."/>
            <person name="Galagan J."/>
            <person name="Nusbaum C."/>
            <person name="Devon K."/>
            <person name="Henn M."/>
            <person name="Jaffe D."/>
            <person name="Butler J."/>
            <person name="Alvarez P."/>
            <person name="Gnerre S."/>
            <person name="Grabherr M."/>
            <person name="Kleber M."/>
            <person name="Mauceli E."/>
            <person name="Brockman W."/>
            <person name="MacCallum I.A."/>
            <person name="Rounsley S."/>
            <person name="Young S."/>
            <person name="LaButti K."/>
            <person name="Pushparaj V."/>
            <person name="DeCaprio D."/>
            <person name="Crawford M."/>
            <person name="Koehrsen M."/>
            <person name="Engels R."/>
            <person name="Montgomery P."/>
            <person name="Pearson M."/>
            <person name="Howarth C."/>
            <person name="Larson L."/>
            <person name="Luoma S."/>
            <person name="White J."/>
            <person name="Kodira C."/>
            <person name="Zeng Q."/>
            <person name="O'Leary S."/>
            <person name="Yandava C."/>
            <person name="Alvarado L."/>
            <person name="Wirth D."/>
            <person name="Volkman S."/>
            <person name="Hartl D."/>
        </authorList>
    </citation>
    <scope>NUCLEOTIDE SEQUENCE [LARGE SCALE GENOMIC DNA]</scope>
</reference>
<dbReference type="OrthoDB" id="377629at2759"/>
<dbReference type="KEGG" id="pfd:PFDG_05161"/>
<evidence type="ECO:0000313" key="2">
    <source>
        <dbReference type="Proteomes" id="UP000054282"/>
    </source>
</evidence>
<reference evidence="2" key="1">
    <citation type="submission" date="2006-09" db="EMBL/GenBank/DDBJ databases">
        <title>Annotation of Plasmodium falciparum Dd2.</title>
        <authorList>
            <consortium name="The Broad Institute Genome Sequencing Platform"/>
            <person name="Volkman S.K."/>
            <person name="Neafsey D.E."/>
            <person name="Dash A.P."/>
            <person name="Chitnis C.E."/>
            <person name="Hartl D.L."/>
            <person name="Young S.K."/>
            <person name="Zeng Q."/>
            <person name="Koehrsen M."/>
            <person name="Alvarado L."/>
            <person name="Berlin A."/>
            <person name="Borenstein D."/>
            <person name="Chapman S.B."/>
            <person name="Chen Z."/>
            <person name="Engels R."/>
            <person name="Freedman E."/>
            <person name="Gellesch M."/>
            <person name="Goldberg J."/>
            <person name="Griggs A."/>
            <person name="Gujja S."/>
            <person name="Heilman E.R."/>
            <person name="Heiman D.I."/>
            <person name="Howarth C."/>
            <person name="Jen D."/>
            <person name="Larson L."/>
            <person name="Mehta T."/>
            <person name="Neiman D."/>
            <person name="Park D."/>
            <person name="Pearson M."/>
            <person name="Roberts A."/>
            <person name="Saif S."/>
            <person name="Shea T."/>
            <person name="Shenoy N."/>
            <person name="Sisk P."/>
            <person name="Stolte C."/>
            <person name="Sykes S."/>
            <person name="Walk T."/>
            <person name="White J."/>
            <person name="Yandava C."/>
            <person name="Haas B."/>
            <person name="Henn M.R."/>
            <person name="Nusbaum C."/>
            <person name="Birren B."/>
        </authorList>
    </citation>
    <scope>NUCLEOTIDE SEQUENCE [LARGE SCALE GENOMIC DNA]</scope>
</reference>
<name>A0A0L7M9W1_PLAF4</name>
<gene>
    <name evidence="1" type="ORF">PFDG_05161</name>
</gene>
<proteinExistence type="predicted"/>
<sequence>MKNYFFYESPICFCLYNNDYNNKRQYNTYINSYEFLLDILIFFNNNNIMQ</sequence>